<dbReference type="InterPro" id="IPR052780">
    <property type="entry name" value="AAA_Catabolism_Regulators"/>
</dbReference>
<dbReference type="PANTHER" id="PTHR31644:SF1">
    <property type="entry name" value="ZN(II)2CYS6 TRANSCRIPTION FACTOR (EUROFUNG)"/>
    <property type="match status" value="1"/>
</dbReference>
<dbReference type="GO" id="GO:0000981">
    <property type="term" value="F:DNA-binding transcription factor activity, RNA polymerase II-specific"/>
    <property type="evidence" value="ECO:0007669"/>
    <property type="project" value="TreeGrafter"/>
</dbReference>
<sequence length="474" mass="53269">MSLTSKLVDHRAIARDLPQGEEILRTCSSYMHQLVSELSAGKKCDVEAVEALLLLAEWEPQDSLSEAREVGCGEEDRAAWMHVGLALRIGYFLGLDRTAIKHEDEDKAAQFNRRRVTWAACYISDRSLSARIGRAFWSRGPVALTGVRNGRRTFDDFPSLQPQSEDETDYASILQANLDLVQLFSNVHDVLYSGMGNSMRLMLAGNYVKYVDDFRSAIVGWKSNWLTLTCPPNIKAALQMSYEYLRLYTNAYAFQATVSRAVAARGMPGMKDEPPHNGVPSLPDARFIYESVDAAKSLISIINCYVDAENCLRFMPLRFSLYCVNSAVFLYKAWSFDVLSAQEKLGIRQMIRDVIRHLQKASVRQNDFTSRYSQLLERLWQRKDGQNGAGNQSNNSATSTNHHGSAVIPGVPQPTTFYTTPDEFSWLDLQAVGELVSGQQETGFGLDGYTQFMTMAGEWNDLGLMEGDDINRFF</sequence>
<dbReference type="GO" id="GO:0003677">
    <property type="term" value="F:DNA binding"/>
    <property type="evidence" value="ECO:0007669"/>
    <property type="project" value="InterPro"/>
</dbReference>
<gene>
    <name evidence="4" type="ORF">D0Z07_9029</name>
</gene>
<dbReference type="GO" id="GO:0005634">
    <property type="term" value="C:nucleus"/>
    <property type="evidence" value="ECO:0007669"/>
    <property type="project" value="TreeGrafter"/>
</dbReference>
<reference evidence="4" key="1">
    <citation type="submission" date="2019-07" db="EMBL/GenBank/DDBJ databases">
        <title>Hyphodiscus hymeniophilus genome sequencing and assembly.</title>
        <authorList>
            <person name="Kramer G."/>
            <person name="Nodwell J."/>
        </authorList>
    </citation>
    <scope>NUCLEOTIDE SEQUENCE</scope>
    <source>
        <strain evidence="4">ATCC 34498</strain>
    </source>
</reference>
<dbReference type="CDD" id="cd12148">
    <property type="entry name" value="fungal_TF_MHR"/>
    <property type="match status" value="1"/>
</dbReference>
<organism evidence="4 5">
    <name type="scientific">Hyphodiscus hymeniophilus</name>
    <dbReference type="NCBI Taxonomy" id="353542"/>
    <lineage>
        <taxon>Eukaryota</taxon>
        <taxon>Fungi</taxon>
        <taxon>Dikarya</taxon>
        <taxon>Ascomycota</taxon>
        <taxon>Pezizomycotina</taxon>
        <taxon>Leotiomycetes</taxon>
        <taxon>Helotiales</taxon>
        <taxon>Hyphodiscaceae</taxon>
        <taxon>Hyphodiscus</taxon>
    </lineage>
</organism>
<evidence type="ECO:0000313" key="5">
    <source>
        <dbReference type="Proteomes" id="UP000785200"/>
    </source>
</evidence>
<feature type="compositionally biased region" description="Low complexity" evidence="2">
    <location>
        <begin position="389"/>
        <end position="405"/>
    </location>
</feature>
<accession>A0A9P6SLC6</accession>
<keyword evidence="5" id="KW-1185">Reference proteome</keyword>
<evidence type="ECO:0000313" key="4">
    <source>
        <dbReference type="EMBL" id="KAG0645253.1"/>
    </source>
</evidence>
<protein>
    <recommendedName>
        <fullName evidence="3">Xylanolytic transcriptional activator regulatory domain-containing protein</fullName>
    </recommendedName>
</protein>
<dbReference type="AlphaFoldDB" id="A0A9P6SLC6"/>
<comment type="caution">
    <text evidence="4">The sequence shown here is derived from an EMBL/GenBank/DDBJ whole genome shotgun (WGS) entry which is preliminary data.</text>
</comment>
<keyword evidence="1" id="KW-0539">Nucleus</keyword>
<evidence type="ECO:0000259" key="3">
    <source>
        <dbReference type="SMART" id="SM00906"/>
    </source>
</evidence>
<dbReference type="SMART" id="SM00906">
    <property type="entry name" value="Fungal_trans"/>
    <property type="match status" value="1"/>
</dbReference>
<dbReference type="PANTHER" id="PTHR31644">
    <property type="entry name" value="TRANSCRIPTIONAL ACTIVATOR ARO80-RELATED"/>
    <property type="match status" value="1"/>
</dbReference>
<dbReference type="GO" id="GO:0006351">
    <property type="term" value="P:DNA-templated transcription"/>
    <property type="evidence" value="ECO:0007669"/>
    <property type="project" value="InterPro"/>
</dbReference>
<dbReference type="Pfam" id="PF04082">
    <property type="entry name" value="Fungal_trans"/>
    <property type="match status" value="1"/>
</dbReference>
<evidence type="ECO:0000256" key="2">
    <source>
        <dbReference type="SAM" id="MobiDB-lite"/>
    </source>
</evidence>
<dbReference type="OrthoDB" id="5818554at2759"/>
<feature type="domain" description="Xylanolytic transcriptional activator regulatory" evidence="3">
    <location>
        <begin position="79"/>
        <end position="156"/>
    </location>
</feature>
<proteinExistence type="predicted"/>
<dbReference type="EMBL" id="VNKQ01000019">
    <property type="protein sequence ID" value="KAG0645253.1"/>
    <property type="molecule type" value="Genomic_DNA"/>
</dbReference>
<dbReference type="InterPro" id="IPR007219">
    <property type="entry name" value="XnlR_reg_dom"/>
</dbReference>
<dbReference type="GO" id="GO:0008270">
    <property type="term" value="F:zinc ion binding"/>
    <property type="evidence" value="ECO:0007669"/>
    <property type="project" value="InterPro"/>
</dbReference>
<feature type="region of interest" description="Disordered" evidence="2">
    <location>
        <begin position="386"/>
        <end position="412"/>
    </location>
</feature>
<evidence type="ECO:0000256" key="1">
    <source>
        <dbReference type="ARBA" id="ARBA00023242"/>
    </source>
</evidence>
<name>A0A9P6SLC6_9HELO</name>
<dbReference type="Proteomes" id="UP000785200">
    <property type="component" value="Unassembled WGS sequence"/>
</dbReference>